<dbReference type="Proteomes" id="UP000289738">
    <property type="component" value="Chromosome B10"/>
</dbReference>
<feature type="domain" description="F-box" evidence="2">
    <location>
        <begin position="23"/>
        <end position="70"/>
    </location>
</feature>
<comment type="caution">
    <text evidence="3">The sequence shown here is derived from an EMBL/GenBank/DDBJ whole genome shotgun (WGS) entry which is preliminary data.</text>
</comment>
<reference evidence="3 4" key="1">
    <citation type="submission" date="2019-01" db="EMBL/GenBank/DDBJ databases">
        <title>Sequencing of cultivated peanut Arachis hypogaea provides insights into genome evolution and oil improvement.</title>
        <authorList>
            <person name="Chen X."/>
        </authorList>
    </citation>
    <scope>NUCLEOTIDE SEQUENCE [LARGE SCALE GENOMIC DNA]</scope>
    <source>
        <strain evidence="4">cv. Fuhuasheng</strain>
        <tissue evidence="3">Leaves</tissue>
    </source>
</reference>
<evidence type="ECO:0000313" key="4">
    <source>
        <dbReference type="Proteomes" id="UP000289738"/>
    </source>
</evidence>
<evidence type="ECO:0000259" key="2">
    <source>
        <dbReference type="PROSITE" id="PS50181"/>
    </source>
</evidence>
<dbReference type="Gene3D" id="3.80.10.10">
    <property type="entry name" value="Ribonuclease Inhibitor"/>
    <property type="match status" value="1"/>
</dbReference>
<dbReference type="PANTHER" id="PTHR38926:SF65">
    <property type="entry name" value="F-BOX_LRR PROTEIN"/>
    <property type="match status" value="1"/>
</dbReference>
<name>A0A444WWV3_ARAHY</name>
<proteinExistence type="predicted"/>
<dbReference type="InterPro" id="IPR001810">
    <property type="entry name" value="F-box_dom"/>
</dbReference>
<evidence type="ECO:0000256" key="1">
    <source>
        <dbReference type="SAM" id="MobiDB-lite"/>
    </source>
</evidence>
<dbReference type="EMBL" id="SDMP01000020">
    <property type="protein sequence ID" value="RYQ81891.1"/>
    <property type="molecule type" value="Genomic_DNA"/>
</dbReference>
<dbReference type="Pfam" id="PF12937">
    <property type="entry name" value="F-box-like"/>
    <property type="match status" value="1"/>
</dbReference>
<dbReference type="SUPFAM" id="SSF81383">
    <property type="entry name" value="F-box domain"/>
    <property type="match status" value="1"/>
</dbReference>
<dbReference type="PROSITE" id="PS50181">
    <property type="entry name" value="FBOX"/>
    <property type="match status" value="1"/>
</dbReference>
<dbReference type="SUPFAM" id="SSF52047">
    <property type="entry name" value="RNI-like"/>
    <property type="match status" value="1"/>
</dbReference>
<keyword evidence="4" id="KW-1185">Reference proteome</keyword>
<accession>A0A444WWV3</accession>
<dbReference type="SMART" id="SM00367">
    <property type="entry name" value="LRR_CC"/>
    <property type="match status" value="3"/>
</dbReference>
<dbReference type="CDD" id="cd22164">
    <property type="entry name" value="F-box_AtSKIP19-like"/>
    <property type="match status" value="1"/>
</dbReference>
<dbReference type="InterPro" id="IPR036047">
    <property type="entry name" value="F-box-like_dom_sf"/>
</dbReference>
<dbReference type="InterPro" id="IPR032675">
    <property type="entry name" value="LRR_dom_sf"/>
</dbReference>
<sequence length="321" mass="36384">MEASSSSCPNQPPPLPSSPEDEQRNWLDLPRDVVSAIFVKVGTIEVLRNVQRVCSLWRNVSKDPLIWRTIDMHALGDLTDSDDILDAMCRRAIDHSSGQLTDITIEEFATDALLKYIVDSTSHLRRLCLIRCYSITDEGLCVVAEKLSLLEELDISISNLSKDPLETIGRSCPHLRTLKFNIEGYKSPHIECNEDAFAIAETMPALRHLQLFGNKLTNDGLLAILDGCPNLESLDLRQCFNVNLIGNLERRCAEQIKDLRRPYDPIDDYPFEAEDDYGSFDEDYPSGISDIDILSDYEYDFYEFSGGSLSEFSDYDYNDDD</sequence>
<dbReference type="PANTHER" id="PTHR38926">
    <property type="entry name" value="F-BOX DOMAIN CONTAINING PROTEIN, EXPRESSED"/>
    <property type="match status" value="1"/>
</dbReference>
<gene>
    <name evidence="3" type="ORF">Ahy_B10g100487</name>
</gene>
<protein>
    <recommendedName>
        <fullName evidence="2">F-box domain-containing protein</fullName>
    </recommendedName>
</protein>
<organism evidence="3 4">
    <name type="scientific">Arachis hypogaea</name>
    <name type="common">Peanut</name>
    <dbReference type="NCBI Taxonomy" id="3818"/>
    <lineage>
        <taxon>Eukaryota</taxon>
        <taxon>Viridiplantae</taxon>
        <taxon>Streptophyta</taxon>
        <taxon>Embryophyta</taxon>
        <taxon>Tracheophyta</taxon>
        <taxon>Spermatophyta</taxon>
        <taxon>Magnoliopsida</taxon>
        <taxon>eudicotyledons</taxon>
        <taxon>Gunneridae</taxon>
        <taxon>Pentapetalae</taxon>
        <taxon>rosids</taxon>
        <taxon>fabids</taxon>
        <taxon>Fabales</taxon>
        <taxon>Fabaceae</taxon>
        <taxon>Papilionoideae</taxon>
        <taxon>50 kb inversion clade</taxon>
        <taxon>dalbergioids sensu lato</taxon>
        <taxon>Dalbergieae</taxon>
        <taxon>Pterocarpus clade</taxon>
        <taxon>Arachis</taxon>
    </lineage>
</organism>
<dbReference type="AlphaFoldDB" id="A0A444WWV3"/>
<dbReference type="STRING" id="3818.A0A444WWV3"/>
<evidence type="ECO:0000313" key="3">
    <source>
        <dbReference type="EMBL" id="RYQ81891.1"/>
    </source>
</evidence>
<feature type="region of interest" description="Disordered" evidence="1">
    <location>
        <begin position="1"/>
        <end position="23"/>
    </location>
</feature>
<dbReference type="Gene3D" id="1.20.1280.50">
    <property type="match status" value="1"/>
</dbReference>
<dbReference type="InterPro" id="IPR006553">
    <property type="entry name" value="Leu-rich_rpt_Cys-con_subtyp"/>
</dbReference>